<accession>A0A194QAD1</accession>
<dbReference type="FunFam" id="3.30.230.70:FF:000017">
    <property type="entry name" value="Exosome complex component Rrp42"/>
    <property type="match status" value="1"/>
</dbReference>
<dbReference type="InterPro" id="IPR015847">
    <property type="entry name" value="ExoRNase_PH_dom2"/>
</dbReference>
<dbReference type="Pfam" id="PF01138">
    <property type="entry name" value="RNase_PH"/>
    <property type="match status" value="1"/>
</dbReference>
<evidence type="ECO:0000256" key="1">
    <source>
        <dbReference type="ARBA" id="ARBA00004496"/>
    </source>
</evidence>
<dbReference type="InterPro" id="IPR001247">
    <property type="entry name" value="ExoRNase_PH_dom1"/>
</dbReference>
<dbReference type="CDD" id="cd11369">
    <property type="entry name" value="RNase_PH_RRP43"/>
    <property type="match status" value="1"/>
</dbReference>
<evidence type="ECO:0000256" key="7">
    <source>
        <dbReference type="ARBA" id="ARBA00022884"/>
    </source>
</evidence>
<evidence type="ECO:0000256" key="9">
    <source>
        <dbReference type="ARBA" id="ARBA00030617"/>
    </source>
</evidence>
<keyword evidence="6" id="KW-0271">Exosome</keyword>
<evidence type="ECO:0000256" key="4">
    <source>
        <dbReference type="ARBA" id="ARBA00022490"/>
    </source>
</evidence>
<protein>
    <recommendedName>
        <fullName evidence="9">Ribosomal RNA-processing protein 43</fullName>
    </recommendedName>
</protein>
<evidence type="ECO:0000256" key="5">
    <source>
        <dbReference type="ARBA" id="ARBA00022552"/>
    </source>
</evidence>
<evidence type="ECO:0000256" key="6">
    <source>
        <dbReference type="ARBA" id="ARBA00022835"/>
    </source>
</evidence>
<evidence type="ECO:0000256" key="3">
    <source>
        <dbReference type="ARBA" id="ARBA00006678"/>
    </source>
</evidence>
<keyword evidence="13" id="KW-1185">Reference proteome</keyword>
<dbReference type="GO" id="GO:0034473">
    <property type="term" value="P:U1 snRNA 3'-end processing"/>
    <property type="evidence" value="ECO:0007669"/>
    <property type="project" value="TreeGrafter"/>
</dbReference>
<feature type="domain" description="Exoribonuclease phosphorolytic" evidence="10">
    <location>
        <begin position="79"/>
        <end position="214"/>
    </location>
</feature>
<keyword evidence="4" id="KW-0963">Cytoplasm</keyword>
<feature type="domain" description="Exoribonuclease phosphorolytic" evidence="11">
    <location>
        <begin position="239"/>
        <end position="311"/>
    </location>
</feature>
<evidence type="ECO:0000256" key="2">
    <source>
        <dbReference type="ARBA" id="ARBA00004604"/>
    </source>
</evidence>
<dbReference type="InterPro" id="IPR027408">
    <property type="entry name" value="PNPase/RNase_PH_dom_sf"/>
</dbReference>
<dbReference type="GO" id="GO:0000467">
    <property type="term" value="P:exonucleolytic trimming to generate mature 3'-end of 5.8S rRNA from tricistronic rRNA transcript (SSU-rRNA, 5.8S rRNA, LSU-rRNA)"/>
    <property type="evidence" value="ECO:0007669"/>
    <property type="project" value="TreeGrafter"/>
</dbReference>
<dbReference type="InterPro" id="IPR050590">
    <property type="entry name" value="Exosome_comp_Rrp42_subfam"/>
</dbReference>
<dbReference type="AlphaFoldDB" id="A0A194QAD1"/>
<keyword evidence="7" id="KW-0694">RNA-binding</keyword>
<comment type="subcellular location">
    <subcellularLocation>
        <location evidence="1">Cytoplasm</location>
    </subcellularLocation>
    <subcellularLocation>
        <location evidence="2">Nucleus</location>
        <location evidence="2">Nucleolus</location>
    </subcellularLocation>
</comment>
<proteinExistence type="inferred from homology"/>
<dbReference type="SUPFAM" id="SSF54211">
    <property type="entry name" value="Ribosomal protein S5 domain 2-like"/>
    <property type="match status" value="1"/>
</dbReference>
<dbReference type="STRING" id="66420.A0A194QAD1"/>
<dbReference type="EMBL" id="KQ459299">
    <property type="protein sequence ID" value="KPJ01955.1"/>
    <property type="molecule type" value="Genomic_DNA"/>
</dbReference>
<comment type="similarity">
    <text evidence="3">Belongs to the RNase PH family.</text>
</comment>
<dbReference type="InterPro" id="IPR036345">
    <property type="entry name" value="ExoRNase_PH_dom2_sf"/>
</dbReference>
<dbReference type="GO" id="GO:0071038">
    <property type="term" value="P:TRAMP-dependent tRNA surveillance pathway"/>
    <property type="evidence" value="ECO:0007669"/>
    <property type="project" value="TreeGrafter"/>
</dbReference>
<name>A0A194QAD1_PAPXU</name>
<evidence type="ECO:0000313" key="13">
    <source>
        <dbReference type="Proteomes" id="UP000053268"/>
    </source>
</evidence>
<sequence length="313" mass="34779">MTHACNLEGRQRLQTSIGAVLIQLSRFYIHTPRHALHYTHTHVDFRCSKYHPFRVIHPVRYFTSYIERNVRPDGRKFDEHRNIKLNINTIKSAETSALVKYGNTTVICGTKLELAAPKAEDPDSGFLVTNVELVPLCSPKFRPGPPSDHAQVISNVVSEIINNSKFINLKDLCIVSDKLAWVLYCDIVCLDNDGNVVDACITALTASLKTLSLPTVTYDPETEEIKVDTNNRISLKVNGLPVATSFAIFPNCERSILLTDPNTFEEEMCGGNGANITVSWNNGFLCGILKSGGGTLSIEQEKEAIKMAKERTL</sequence>
<gene>
    <name evidence="12" type="ORF">RR46_05164</name>
</gene>
<dbReference type="GO" id="GO:0034476">
    <property type="term" value="P:U5 snRNA 3'-end processing"/>
    <property type="evidence" value="ECO:0007669"/>
    <property type="project" value="TreeGrafter"/>
</dbReference>
<dbReference type="PANTHER" id="PTHR11097">
    <property type="entry name" value="EXOSOME COMPLEX EXONUCLEASE RIBOSOMAL RNA PROCESSING PROTEIN"/>
    <property type="match status" value="1"/>
</dbReference>
<evidence type="ECO:0000259" key="10">
    <source>
        <dbReference type="Pfam" id="PF01138"/>
    </source>
</evidence>
<dbReference type="GO" id="GO:0005730">
    <property type="term" value="C:nucleolus"/>
    <property type="evidence" value="ECO:0007669"/>
    <property type="project" value="UniProtKB-SubCell"/>
</dbReference>
<dbReference type="GO" id="GO:0034475">
    <property type="term" value="P:U4 snRNA 3'-end processing"/>
    <property type="evidence" value="ECO:0007669"/>
    <property type="project" value="TreeGrafter"/>
</dbReference>
<dbReference type="InterPro" id="IPR020568">
    <property type="entry name" value="Ribosomal_Su5_D2-typ_SF"/>
</dbReference>
<evidence type="ECO:0000313" key="12">
    <source>
        <dbReference type="EMBL" id="KPJ01955.1"/>
    </source>
</evidence>
<dbReference type="Pfam" id="PF03725">
    <property type="entry name" value="RNase_PH_C"/>
    <property type="match status" value="1"/>
</dbReference>
<dbReference type="GO" id="GO:0071028">
    <property type="term" value="P:nuclear mRNA surveillance"/>
    <property type="evidence" value="ECO:0007669"/>
    <property type="project" value="TreeGrafter"/>
</dbReference>
<dbReference type="GO" id="GO:0016075">
    <property type="term" value="P:rRNA catabolic process"/>
    <property type="evidence" value="ECO:0007669"/>
    <property type="project" value="TreeGrafter"/>
</dbReference>
<dbReference type="GO" id="GO:0000176">
    <property type="term" value="C:nuclear exosome (RNase complex)"/>
    <property type="evidence" value="ECO:0007669"/>
    <property type="project" value="TreeGrafter"/>
</dbReference>
<organism evidence="12 13">
    <name type="scientific">Papilio xuthus</name>
    <name type="common">Asian swallowtail butterfly</name>
    <dbReference type="NCBI Taxonomy" id="66420"/>
    <lineage>
        <taxon>Eukaryota</taxon>
        <taxon>Metazoa</taxon>
        <taxon>Ecdysozoa</taxon>
        <taxon>Arthropoda</taxon>
        <taxon>Hexapoda</taxon>
        <taxon>Insecta</taxon>
        <taxon>Pterygota</taxon>
        <taxon>Neoptera</taxon>
        <taxon>Endopterygota</taxon>
        <taxon>Lepidoptera</taxon>
        <taxon>Glossata</taxon>
        <taxon>Ditrysia</taxon>
        <taxon>Papilionoidea</taxon>
        <taxon>Papilionidae</taxon>
        <taxon>Papilioninae</taxon>
        <taxon>Papilio</taxon>
    </lineage>
</organism>
<keyword evidence="8" id="KW-0539">Nucleus</keyword>
<dbReference type="PANTHER" id="PTHR11097:SF9">
    <property type="entry name" value="EXOSOME COMPLEX COMPONENT RRP43"/>
    <property type="match status" value="1"/>
</dbReference>
<reference evidence="12 13" key="1">
    <citation type="journal article" date="2015" name="Nat. Commun.">
        <title>Outbred genome sequencing and CRISPR/Cas9 gene editing in butterflies.</title>
        <authorList>
            <person name="Li X."/>
            <person name="Fan D."/>
            <person name="Zhang W."/>
            <person name="Liu G."/>
            <person name="Zhang L."/>
            <person name="Zhao L."/>
            <person name="Fang X."/>
            <person name="Chen L."/>
            <person name="Dong Y."/>
            <person name="Chen Y."/>
            <person name="Ding Y."/>
            <person name="Zhao R."/>
            <person name="Feng M."/>
            <person name="Zhu Y."/>
            <person name="Feng Y."/>
            <person name="Jiang X."/>
            <person name="Zhu D."/>
            <person name="Xiang H."/>
            <person name="Feng X."/>
            <person name="Li S."/>
            <person name="Wang J."/>
            <person name="Zhang G."/>
            <person name="Kronforst M.R."/>
            <person name="Wang W."/>
        </authorList>
    </citation>
    <scope>NUCLEOTIDE SEQUENCE [LARGE SCALE GENOMIC DNA]</scope>
    <source>
        <strain evidence="12">Ya'a_city_454_Px</strain>
        <tissue evidence="12">Whole body</tissue>
    </source>
</reference>
<dbReference type="GO" id="GO:0000177">
    <property type="term" value="C:cytoplasmic exosome (RNase complex)"/>
    <property type="evidence" value="ECO:0007669"/>
    <property type="project" value="TreeGrafter"/>
</dbReference>
<dbReference type="GO" id="GO:0071035">
    <property type="term" value="P:nuclear polyadenylation-dependent rRNA catabolic process"/>
    <property type="evidence" value="ECO:0007669"/>
    <property type="project" value="TreeGrafter"/>
</dbReference>
<dbReference type="GO" id="GO:0035925">
    <property type="term" value="F:mRNA 3'-UTR AU-rich region binding"/>
    <property type="evidence" value="ECO:0007669"/>
    <property type="project" value="TreeGrafter"/>
</dbReference>
<dbReference type="SUPFAM" id="SSF55666">
    <property type="entry name" value="Ribonuclease PH domain 2-like"/>
    <property type="match status" value="1"/>
</dbReference>
<dbReference type="Proteomes" id="UP000053268">
    <property type="component" value="Unassembled WGS sequence"/>
</dbReference>
<keyword evidence="5" id="KW-0698">rRNA processing</keyword>
<evidence type="ECO:0000259" key="11">
    <source>
        <dbReference type="Pfam" id="PF03725"/>
    </source>
</evidence>
<dbReference type="InterPro" id="IPR033196">
    <property type="entry name" value="Rrp43"/>
</dbReference>
<dbReference type="Gene3D" id="3.30.230.70">
    <property type="entry name" value="GHMP Kinase, N-terminal domain"/>
    <property type="match status" value="1"/>
</dbReference>
<evidence type="ECO:0000256" key="8">
    <source>
        <dbReference type="ARBA" id="ARBA00023242"/>
    </source>
</evidence>